<feature type="compositionally biased region" description="Low complexity" evidence="4">
    <location>
        <begin position="324"/>
        <end position="341"/>
    </location>
</feature>
<dbReference type="Pfam" id="PF06368">
    <property type="entry name" value="Met_asp_mut_E"/>
    <property type="match status" value="1"/>
</dbReference>
<evidence type="ECO:0000313" key="6">
    <source>
        <dbReference type="Proteomes" id="UP000656732"/>
    </source>
</evidence>
<reference evidence="5" key="2">
    <citation type="submission" date="2020-09" db="EMBL/GenBank/DDBJ databases">
        <authorList>
            <person name="Sun Q."/>
            <person name="Ohkuma M."/>
        </authorList>
    </citation>
    <scope>NUCLEOTIDE SEQUENCE</scope>
    <source>
        <strain evidence="5">JCM 4403</strain>
    </source>
</reference>
<dbReference type="GO" id="GO:0050097">
    <property type="term" value="F:methylaspartate mutase activity"/>
    <property type="evidence" value="ECO:0007669"/>
    <property type="project" value="InterPro"/>
</dbReference>
<dbReference type="EMBL" id="BMTU01000002">
    <property type="protein sequence ID" value="GGQ66641.1"/>
    <property type="molecule type" value="Genomic_DNA"/>
</dbReference>
<evidence type="ECO:0000256" key="4">
    <source>
        <dbReference type="SAM" id="MobiDB-lite"/>
    </source>
</evidence>
<feature type="compositionally biased region" description="Low complexity" evidence="4">
    <location>
        <begin position="17"/>
        <end position="26"/>
    </location>
</feature>
<feature type="region of interest" description="Disordered" evidence="4">
    <location>
        <begin position="1"/>
        <end position="26"/>
    </location>
</feature>
<keyword evidence="3" id="KW-0170">Cobalt</keyword>
<dbReference type="Proteomes" id="UP000656732">
    <property type="component" value="Unassembled WGS sequence"/>
</dbReference>
<dbReference type="Gene3D" id="3.20.20.240">
    <property type="entry name" value="Methylmalonyl-CoA mutase"/>
    <property type="match status" value="1"/>
</dbReference>
<sequence>MTADRRPAPRPGPPARPDGGAADAGDFGAFVRREGGAGRLVVQPRMGFDDPGRMRAGLAATKAARAVTVGTVTLDSYTRLGKSEALADALAEGRELNGYPITAHPPAVTARMLAGIRDRTFPVQVRHGSAVPQHIFATLIDQRLDASEGGPVSYCLPYGRTPLADSVRNWAEGVRRFAALRELGREPHLESFGGCLLGQLCPPSLLVAVSVLEALFFHRHGVRDVSVSYAQQTDPAQDREAVAALRRLCTELLPTPTWHVVVYAYMGLYPVTEHGAYGLLSDAAELAVHSGAERLIVKTVAESRRIPTIEENVAALEAAARSAHSAAEGAAPPTRQEAAAADSETYEEAAALVEAVLDLHPDPGVALAKAFERGYLDVPWCLHPDNRGRTRSYIDGDGRLRWAHTGALPLGRSASRPAPLRRIGSADLLADLHHVQRRYDAAGGRLPAAAGGAPRPREITGDGNSPRVSHN</sequence>
<dbReference type="AlphaFoldDB" id="A0A918BHN3"/>
<feature type="compositionally biased region" description="Polar residues" evidence="4">
    <location>
        <begin position="462"/>
        <end position="471"/>
    </location>
</feature>
<dbReference type="GO" id="GO:0019670">
    <property type="term" value="P:anaerobic L-glutamate catabolic process"/>
    <property type="evidence" value="ECO:0007669"/>
    <property type="project" value="InterPro"/>
</dbReference>
<name>A0A918BHN3_9ACTN</name>
<keyword evidence="6" id="KW-1185">Reference proteome</keyword>
<gene>
    <name evidence="5" type="ORF">GCM10010280_10850</name>
</gene>
<comment type="caution">
    <text evidence="5">The sequence shown here is derived from an EMBL/GenBank/DDBJ whole genome shotgun (WGS) entry which is preliminary data.</text>
</comment>
<dbReference type="InterPro" id="IPR016176">
    <property type="entry name" value="Cbl-dep_enz_cat"/>
</dbReference>
<dbReference type="GO" id="GO:0031419">
    <property type="term" value="F:cobalamin binding"/>
    <property type="evidence" value="ECO:0007669"/>
    <property type="project" value="UniProtKB-KW"/>
</dbReference>
<evidence type="ECO:0000313" key="5">
    <source>
        <dbReference type="EMBL" id="GGQ66641.1"/>
    </source>
</evidence>
<accession>A0A918BHN3</accession>
<proteinExistence type="predicted"/>
<keyword evidence="1" id="KW-0846">Cobalamin</keyword>
<evidence type="ECO:0000256" key="1">
    <source>
        <dbReference type="ARBA" id="ARBA00022628"/>
    </source>
</evidence>
<protein>
    <submittedName>
        <fullName evidence="5">Methylaspartate mutase</fullName>
    </submittedName>
</protein>
<evidence type="ECO:0000256" key="2">
    <source>
        <dbReference type="ARBA" id="ARBA00023235"/>
    </source>
</evidence>
<dbReference type="SUPFAM" id="SSF51703">
    <property type="entry name" value="Cobalamin (vitamin B12)-dependent enzymes"/>
    <property type="match status" value="1"/>
</dbReference>
<organism evidence="5 6">
    <name type="scientific">Streptomyces pilosus</name>
    <dbReference type="NCBI Taxonomy" id="28893"/>
    <lineage>
        <taxon>Bacteria</taxon>
        <taxon>Bacillati</taxon>
        <taxon>Actinomycetota</taxon>
        <taxon>Actinomycetes</taxon>
        <taxon>Kitasatosporales</taxon>
        <taxon>Streptomycetaceae</taxon>
        <taxon>Streptomyces</taxon>
    </lineage>
</organism>
<dbReference type="InterPro" id="IPR006396">
    <property type="entry name" value="Glu_mut_E"/>
</dbReference>
<feature type="region of interest" description="Disordered" evidence="4">
    <location>
        <begin position="443"/>
        <end position="471"/>
    </location>
</feature>
<reference evidence="5" key="1">
    <citation type="journal article" date="2014" name="Int. J. Syst. Evol. Microbiol.">
        <title>Complete genome sequence of Corynebacterium casei LMG S-19264T (=DSM 44701T), isolated from a smear-ripened cheese.</title>
        <authorList>
            <consortium name="US DOE Joint Genome Institute (JGI-PGF)"/>
            <person name="Walter F."/>
            <person name="Albersmeier A."/>
            <person name="Kalinowski J."/>
            <person name="Ruckert C."/>
        </authorList>
    </citation>
    <scope>NUCLEOTIDE SEQUENCE</scope>
    <source>
        <strain evidence="5">JCM 4403</strain>
    </source>
</reference>
<keyword evidence="2" id="KW-0413">Isomerase</keyword>
<feature type="compositionally biased region" description="Low complexity" evidence="4">
    <location>
        <begin position="443"/>
        <end position="454"/>
    </location>
</feature>
<evidence type="ECO:0000256" key="3">
    <source>
        <dbReference type="ARBA" id="ARBA00023285"/>
    </source>
</evidence>
<feature type="region of interest" description="Disordered" evidence="4">
    <location>
        <begin position="324"/>
        <end position="343"/>
    </location>
</feature>
<dbReference type="RefSeq" id="WP_189556123.1">
    <property type="nucleotide sequence ID" value="NZ_BMTE01000029.1"/>
</dbReference>
<dbReference type="PIRSF" id="PIRSF001495">
    <property type="entry name" value="Met_asp_mut_epsi"/>
    <property type="match status" value="1"/>
</dbReference>